<gene>
    <name evidence="2" type="ORF">Pmani_016491</name>
</gene>
<reference evidence="2" key="1">
    <citation type="submission" date="2023-11" db="EMBL/GenBank/DDBJ databases">
        <title>Genome assemblies of two species of porcelain crab, Petrolisthes cinctipes and Petrolisthes manimaculis (Anomura: Porcellanidae).</title>
        <authorList>
            <person name="Angst P."/>
        </authorList>
    </citation>
    <scope>NUCLEOTIDE SEQUENCE</scope>
    <source>
        <strain evidence="2">PB745_02</strain>
        <tissue evidence="2">Gill</tissue>
    </source>
</reference>
<feature type="compositionally biased region" description="Low complexity" evidence="1">
    <location>
        <begin position="87"/>
        <end position="104"/>
    </location>
</feature>
<keyword evidence="3" id="KW-1185">Reference proteome</keyword>
<comment type="caution">
    <text evidence="2">The sequence shown here is derived from an EMBL/GenBank/DDBJ whole genome shotgun (WGS) entry which is preliminary data.</text>
</comment>
<organism evidence="2 3">
    <name type="scientific">Petrolisthes manimaculis</name>
    <dbReference type="NCBI Taxonomy" id="1843537"/>
    <lineage>
        <taxon>Eukaryota</taxon>
        <taxon>Metazoa</taxon>
        <taxon>Ecdysozoa</taxon>
        <taxon>Arthropoda</taxon>
        <taxon>Crustacea</taxon>
        <taxon>Multicrustacea</taxon>
        <taxon>Malacostraca</taxon>
        <taxon>Eumalacostraca</taxon>
        <taxon>Eucarida</taxon>
        <taxon>Decapoda</taxon>
        <taxon>Pleocyemata</taxon>
        <taxon>Anomura</taxon>
        <taxon>Galatheoidea</taxon>
        <taxon>Porcellanidae</taxon>
        <taxon>Petrolisthes</taxon>
    </lineage>
</organism>
<feature type="compositionally biased region" description="Polar residues" evidence="1">
    <location>
        <begin position="108"/>
        <end position="132"/>
    </location>
</feature>
<evidence type="ECO:0000313" key="3">
    <source>
        <dbReference type="Proteomes" id="UP001292094"/>
    </source>
</evidence>
<sequence length="221" mass="24509">MARHTCCLDLSAMSSSETNGGIVYRANKKLKEDSQKIHTPCNQLDTSITLPKQSTSIQGQLPCEGRNVQVDFPVTPRHTNGKKRSHSTLTPPSSFTTTESLPTLAIPGSSTFCHASTQPSHPHQHTLTSSQKIRPHSKLEHKDIMCESDIISVYEEYEGDNTQCSSSDEDEVNENYETPVNENHETPVTLSKVYSFSWSEGSDFVPDQHNFQPNSSGKVMV</sequence>
<evidence type="ECO:0000313" key="2">
    <source>
        <dbReference type="EMBL" id="KAK4312062.1"/>
    </source>
</evidence>
<feature type="region of interest" description="Disordered" evidence="1">
    <location>
        <begin position="75"/>
        <end position="140"/>
    </location>
</feature>
<dbReference type="AlphaFoldDB" id="A0AAE1U6N2"/>
<accession>A0AAE1U6N2</accession>
<dbReference type="Proteomes" id="UP001292094">
    <property type="component" value="Unassembled WGS sequence"/>
</dbReference>
<evidence type="ECO:0000256" key="1">
    <source>
        <dbReference type="SAM" id="MobiDB-lite"/>
    </source>
</evidence>
<proteinExistence type="predicted"/>
<protein>
    <submittedName>
        <fullName evidence="2">Uncharacterized protein</fullName>
    </submittedName>
</protein>
<name>A0AAE1U6N2_9EUCA</name>
<dbReference type="EMBL" id="JAWZYT010001447">
    <property type="protein sequence ID" value="KAK4312062.1"/>
    <property type="molecule type" value="Genomic_DNA"/>
</dbReference>